<dbReference type="KEGG" id="salx:SALLE_v1c10160"/>
<gene>
    <name evidence="2" type="ORF">SALLE_v1c10160</name>
</gene>
<evidence type="ECO:0000256" key="1">
    <source>
        <dbReference type="SAM" id="SignalP"/>
    </source>
</evidence>
<proteinExistence type="predicted"/>
<reference evidence="2 3" key="1">
    <citation type="submission" date="2018-07" db="EMBL/GenBank/DDBJ databases">
        <title>Complete genome sequence of Spiroplasma alleghenense PLHS-1 (ATCC 51752).</title>
        <authorList>
            <person name="Chou L."/>
            <person name="Lee T.-Y."/>
            <person name="Tsai Y.-M."/>
            <person name="Kuo C.-H."/>
        </authorList>
    </citation>
    <scope>NUCLEOTIDE SEQUENCE [LARGE SCALE GENOMIC DNA]</scope>
    <source>
        <strain evidence="2 3">PLHS-1</strain>
    </source>
</reference>
<keyword evidence="1" id="KW-0732">Signal</keyword>
<dbReference type="Proteomes" id="UP000254792">
    <property type="component" value="Chromosome"/>
</dbReference>
<dbReference type="EMBL" id="CP031376">
    <property type="protein sequence ID" value="AXK51686.1"/>
    <property type="molecule type" value="Genomic_DNA"/>
</dbReference>
<dbReference type="AlphaFoldDB" id="A0A345Z507"/>
<sequence>MKNREKNTNKKKINIKAVVLASLLASSSILLASSLNSSQSVMLQFDGKLFENQNQVYDYARSSSTYLESENNHLYYVYDNKTYSLDEKDAMMSEIKGKNKSIRKETYRNPNDYIVSNSGELSANVALSPSDKLIQVYNGRDGNSYTNKQSAIKTYEEYLKVFETENINPNSTAPVEFYNKSELIQYLENNKRESLENGVKTNCYIIAGACQDESMIKTWIRSNSEYKYRYKNYEWSSFRPAEKDKILITQDDQIYKDNIFKYEQPKNSYWLNINNTGRGAFSGSQLIETDLEAGAFSSKIQDDWKESSSATVNLFLSPFMMVSEMYNMQTSMLREFNKKNYKWSVETDIFNNDKEEMDEFIKMTNENAEIDLLAKKGDVTISQIERNLSGASIDSQSKSLVFFQNIANKALVTNHLGKEKQMEEWETKCKEIMFNVVNKAGNMTEVMEVLFDTSNKAISINDIVSVFLNPSSFQYNADANRIKFQKFIQSANDFGNALMDPIKSLDGIVKKLYDEEGNETGANLSESDREQILLSYEGLIDNNFRDDVVIDLGYGNPQTPDDLKEELQNQKYELTITPDRKLELPENITRSKTSALSMVSSKMNTVQQVWELGNKFSPFKYKTKTLDFGNGQELIFTYLAIEAFGFEVAREKPNKYITPFNLYSASDDRAQSGYRVSGSFFEKEDTAIDYLKEQMIRMPEKFSDLQQFGINVMDKEAYQPIDPNSEKTTAEQMEEFTDSIFKQYFEVYMEPYFTDGFGNTFVNQIDATRSLRENITKANFKEKYQWSDRAGIKRNYENFDKMIEEQDTYIEQTYVKSKTVISSDLIKTIDFEEIESQSGKMYEYYEVYFNGKIMYFKSQEAVDIFLVANSGYYLQEEIVKDYYVTFSGRTFKSEEDFMNYVRESTTMVDSKGRELVYGN</sequence>
<accession>A0A345Z507</accession>
<feature type="chain" id="PRO_5016608843" evidence="1">
    <location>
        <begin position="33"/>
        <end position="919"/>
    </location>
</feature>
<dbReference type="OrthoDB" id="390379at2"/>
<organism evidence="2 3">
    <name type="scientific">Spiroplasma alleghenense</name>
    <dbReference type="NCBI Taxonomy" id="216931"/>
    <lineage>
        <taxon>Bacteria</taxon>
        <taxon>Bacillati</taxon>
        <taxon>Mycoplasmatota</taxon>
        <taxon>Mollicutes</taxon>
        <taxon>Entomoplasmatales</taxon>
        <taxon>Spiroplasmataceae</taxon>
        <taxon>Spiroplasma</taxon>
    </lineage>
</organism>
<keyword evidence="3" id="KW-1185">Reference proteome</keyword>
<name>A0A345Z507_9MOLU</name>
<evidence type="ECO:0000313" key="3">
    <source>
        <dbReference type="Proteomes" id="UP000254792"/>
    </source>
</evidence>
<feature type="signal peptide" evidence="1">
    <location>
        <begin position="1"/>
        <end position="32"/>
    </location>
</feature>
<evidence type="ECO:0000313" key="2">
    <source>
        <dbReference type="EMBL" id="AXK51686.1"/>
    </source>
</evidence>
<protein>
    <submittedName>
        <fullName evidence="2">Uncharacterized protein</fullName>
    </submittedName>
</protein>
<dbReference type="RefSeq" id="WP_115558578.1">
    <property type="nucleotide sequence ID" value="NZ_CP031376.1"/>
</dbReference>